<accession>A0A2P2PKA2</accession>
<proteinExistence type="predicted"/>
<name>A0A2P2PKA2_RHIMU</name>
<sequence length="64" mass="7696">MDFGQWSDEPWGISRGTKSKWKLDAVSETQRLSYRRQEVLLQFRHQREKAVSCARNIPIWQFGR</sequence>
<reference evidence="1" key="1">
    <citation type="submission" date="2018-02" db="EMBL/GenBank/DDBJ databases">
        <title>Rhizophora mucronata_Transcriptome.</title>
        <authorList>
            <person name="Meera S.P."/>
            <person name="Sreeshan A."/>
            <person name="Augustine A."/>
        </authorList>
    </citation>
    <scope>NUCLEOTIDE SEQUENCE</scope>
    <source>
        <tissue evidence="1">Leaf</tissue>
    </source>
</reference>
<protein>
    <submittedName>
        <fullName evidence="1">Uncharacterized protein</fullName>
    </submittedName>
</protein>
<organism evidence="1">
    <name type="scientific">Rhizophora mucronata</name>
    <name type="common">Asiatic mangrove</name>
    <dbReference type="NCBI Taxonomy" id="61149"/>
    <lineage>
        <taxon>Eukaryota</taxon>
        <taxon>Viridiplantae</taxon>
        <taxon>Streptophyta</taxon>
        <taxon>Embryophyta</taxon>
        <taxon>Tracheophyta</taxon>
        <taxon>Spermatophyta</taxon>
        <taxon>Magnoliopsida</taxon>
        <taxon>eudicotyledons</taxon>
        <taxon>Gunneridae</taxon>
        <taxon>Pentapetalae</taxon>
        <taxon>rosids</taxon>
        <taxon>fabids</taxon>
        <taxon>Malpighiales</taxon>
        <taxon>Rhizophoraceae</taxon>
        <taxon>Rhizophora</taxon>
    </lineage>
</organism>
<dbReference type="EMBL" id="GGEC01074686">
    <property type="protein sequence ID" value="MBX55170.1"/>
    <property type="molecule type" value="Transcribed_RNA"/>
</dbReference>
<dbReference type="AlphaFoldDB" id="A0A2P2PKA2"/>
<evidence type="ECO:0000313" key="1">
    <source>
        <dbReference type="EMBL" id="MBX55170.1"/>
    </source>
</evidence>